<dbReference type="RefSeq" id="XP_010464908.1">
    <property type="nucleotide sequence ID" value="XM_010466606.2"/>
</dbReference>
<dbReference type="RefSeq" id="XP_010464910.1">
    <property type="nucleotide sequence ID" value="XM_010466608.2"/>
</dbReference>
<name>A0ABM0W2W2_CAMSA</name>
<evidence type="ECO:0000313" key="6">
    <source>
        <dbReference type="RefSeq" id="XP_010464908.1"/>
    </source>
</evidence>
<dbReference type="SUPFAM" id="SSF52029">
    <property type="entry name" value="GroEL apical domain-like"/>
    <property type="match status" value="1"/>
</dbReference>
<proteinExistence type="inferred from homology"/>
<dbReference type="Gene3D" id="3.30.260.10">
    <property type="entry name" value="TCP-1-like chaperonin intermediate domain"/>
    <property type="match status" value="1"/>
</dbReference>
<dbReference type="SUPFAM" id="SSF54849">
    <property type="entry name" value="GroEL-intermediate domain like"/>
    <property type="match status" value="1"/>
</dbReference>
<evidence type="ECO:0000256" key="3">
    <source>
        <dbReference type="ARBA" id="ARBA00023186"/>
    </source>
</evidence>
<reference evidence="5" key="2">
    <citation type="journal article" date="2014" name="Nat. Commun.">
        <title>The emerging biofuel crop Camelina sativa retains a highly undifferentiated hexaploid genome structure.</title>
        <authorList>
            <person name="Kagale S."/>
            <person name="Koh C."/>
            <person name="Nixon J."/>
            <person name="Bollina V."/>
            <person name="Clarke W.E."/>
            <person name="Tuteja R."/>
            <person name="Spillane C."/>
            <person name="Robinson S.J."/>
            <person name="Links M.G."/>
            <person name="Clarke C."/>
            <person name="Higgins E.E."/>
            <person name="Huebert T."/>
            <person name="Sharpe A.G."/>
            <person name="Parkin I.A."/>
        </authorList>
    </citation>
    <scope>NUCLEOTIDE SEQUENCE [LARGE SCALE GENOMIC DNA]</scope>
    <source>
        <strain evidence="5">r\DH55</strain>
    </source>
</reference>
<sequence>MVVDAVMAIGNDDRLNLIGIKKYFADCDIFCAGRVAEEDLNRVAAAAGGTVQTSVNNIIDEVLGTCEVFEEKQVGGERFNIFSGCPSGRTATIVLRGGTDQLVEEAERSLHDAIMRRVVKNSTVVPGGGAIDHSQWFTGCSFSICTGCFVLAPSSVKLPRQKGTQVDSLCVK</sequence>
<gene>
    <name evidence="6 7 8" type="primary">LOC104745394</name>
</gene>
<keyword evidence="5" id="KW-1185">Reference proteome</keyword>
<evidence type="ECO:0000256" key="2">
    <source>
        <dbReference type="ARBA" id="ARBA00022840"/>
    </source>
</evidence>
<dbReference type="GeneID" id="104745394"/>
<dbReference type="InterPro" id="IPR027409">
    <property type="entry name" value="GroEL-like_apical_dom_sf"/>
</dbReference>
<accession>A0ABM0W2W2</accession>
<dbReference type="Proteomes" id="UP000694864">
    <property type="component" value="Chromosome 15"/>
</dbReference>
<dbReference type="InterPro" id="IPR027410">
    <property type="entry name" value="TCP-1-like_intermed_sf"/>
</dbReference>
<dbReference type="PANTHER" id="PTHR11353">
    <property type="entry name" value="CHAPERONIN"/>
    <property type="match status" value="1"/>
</dbReference>
<keyword evidence="2 4" id="KW-0067">ATP-binding</keyword>
<dbReference type="Pfam" id="PF00118">
    <property type="entry name" value="Cpn60_TCP1"/>
    <property type="match status" value="1"/>
</dbReference>
<comment type="similarity">
    <text evidence="4">Belongs to the TCP-1 chaperonin family.</text>
</comment>
<dbReference type="InterPro" id="IPR017998">
    <property type="entry name" value="Chaperone_TCP-1"/>
</dbReference>
<dbReference type="Gene3D" id="3.50.7.10">
    <property type="entry name" value="GroEL"/>
    <property type="match status" value="1"/>
</dbReference>
<evidence type="ECO:0000313" key="8">
    <source>
        <dbReference type="RefSeq" id="XP_010464910.1"/>
    </source>
</evidence>
<reference evidence="6 7" key="3">
    <citation type="submission" date="2025-05" db="UniProtKB">
        <authorList>
            <consortium name="RefSeq"/>
        </authorList>
    </citation>
    <scope>IDENTIFICATION</scope>
    <source>
        <tissue evidence="6 7">Leaf</tissue>
    </source>
</reference>
<evidence type="ECO:0000313" key="5">
    <source>
        <dbReference type="Proteomes" id="UP000694864"/>
    </source>
</evidence>
<evidence type="ECO:0000313" key="7">
    <source>
        <dbReference type="RefSeq" id="XP_010464909.1"/>
    </source>
</evidence>
<evidence type="ECO:0000256" key="4">
    <source>
        <dbReference type="RuleBase" id="RU004187"/>
    </source>
</evidence>
<protein>
    <submittedName>
        <fullName evidence="6 7">T-complex protein 1 subunit eta-like isoform X1</fullName>
    </submittedName>
</protein>
<dbReference type="InterPro" id="IPR002423">
    <property type="entry name" value="Cpn60/GroEL/TCP-1"/>
</dbReference>
<keyword evidence="3 4" id="KW-0143">Chaperone</keyword>
<keyword evidence="1 4" id="KW-0547">Nucleotide-binding</keyword>
<organism evidence="5 7">
    <name type="scientific">Camelina sativa</name>
    <name type="common">False flax</name>
    <name type="synonym">Myagrum sativum</name>
    <dbReference type="NCBI Taxonomy" id="90675"/>
    <lineage>
        <taxon>Eukaryota</taxon>
        <taxon>Viridiplantae</taxon>
        <taxon>Streptophyta</taxon>
        <taxon>Embryophyta</taxon>
        <taxon>Tracheophyta</taxon>
        <taxon>Spermatophyta</taxon>
        <taxon>Magnoliopsida</taxon>
        <taxon>eudicotyledons</taxon>
        <taxon>Gunneridae</taxon>
        <taxon>Pentapetalae</taxon>
        <taxon>rosids</taxon>
        <taxon>malvids</taxon>
        <taxon>Brassicales</taxon>
        <taxon>Brassicaceae</taxon>
        <taxon>Camelineae</taxon>
        <taxon>Camelina</taxon>
    </lineage>
</organism>
<dbReference type="PRINTS" id="PR00304">
    <property type="entry name" value="TCOMPLEXTCP1"/>
</dbReference>
<evidence type="ECO:0000256" key="1">
    <source>
        <dbReference type="ARBA" id="ARBA00022741"/>
    </source>
</evidence>
<reference evidence="5" key="1">
    <citation type="journal article" date="1997" name="Nucleic Acids Res.">
        <title>tRNAscan-SE: a program for improved detection of transfer RNA genes in genomic sequence.</title>
        <authorList>
            <person name="Lowe T.M."/>
            <person name="Eddy S.R."/>
        </authorList>
    </citation>
    <scope>NUCLEOTIDE SEQUENCE [LARGE SCALE GENOMIC DNA]</scope>
    <source>
        <strain evidence="5">r\DH55</strain>
    </source>
</reference>
<dbReference type="RefSeq" id="XP_010464909.1">
    <property type="nucleotide sequence ID" value="XM_010466607.2"/>
</dbReference>